<proteinExistence type="predicted"/>
<keyword evidence="1" id="KW-0472">Membrane</keyword>
<reference evidence="3" key="1">
    <citation type="journal article" date="2015" name="PLoS Genet.">
        <title>Genome Sequence and Transcriptome Analyses of Chrysochromulina tobin: Metabolic Tools for Enhanced Algal Fitness in the Prominent Order Prymnesiales (Haptophyceae).</title>
        <authorList>
            <person name="Hovde B.T."/>
            <person name="Deodato C.R."/>
            <person name="Hunsperger H.M."/>
            <person name="Ryken S.A."/>
            <person name="Yost W."/>
            <person name="Jha R.K."/>
            <person name="Patterson J."/>
            <person name="Monnat R.J. Jr."/>
            <person name="Barlow S.B."/>
            <person name="Starkenburg S.R."/>
            <person name="Cattolico R.A."/>
        </authorList>
    </citation>
    <scope>NUCLEOTIDE SEQUENCE</scope>
    <source>
        <strain evidence="3">CCMP291</strain>
    </source>
</reference>
<accession>A0A0M0K5B5</accession>
<evidence type="ECO:0000256" key="1">
    <source>
        <dbReference type="SAM" id="Phobius"/>
    </source>
</evidence>
<dbReference type="OrthoDB" id="202063at2759"/>
<keyword evidence="1" id="KW-1133">Transmembrane helix</keyword>
<gene>
    <name evidence="2" type="ORF">Ctob_008564</name>
</gene>
<feature type="transmembrane region" description="Helical" evidence="1">
    <location>
        <begin position="86"/>
        <end position="110"/>
    </location>
</feature>
<organism evidence="2 3">
    <name type="scientific">Chrysochromulina tobinii</name>
    <dbReference type="NCBI Taxonomy" id="1460289"/>
    <lineage>
        <taxon>Eukaryota</taxon>
        <taxon>Haptista</taxon>
        <taxon>Haptophyta</taxon>
        <taxon>Prymnesiophyceae</taxon>
        <taxon>Prymnesiales</taxon>
        <taxon>Chrysochromulinaceae</taxon>
        <taxon>Chrysochromulina</taxon>
    </lineage>
</organism>
<protein>
    <submittedName>
        <fullName evidence="2">Uncharacterized protein</fullName>
    </submittedName>
</protein>
<comment type="caution">
    <text evidence="2">The sequence shown here is derived from an EMBL/GenBank/DDBJ whole genome shotgun (WGS) entry which is preliminary data.</text>
</comment>
<name>A0A0M0K5B5_9EUKA</name>
<keyword evidence="3" id="KW-1185">Reference proteome</keyword>
<dbReference type="EMBL" id="JWZX01001356">
    <property type="protein sequence ID" value="KOO34005.1"/>
    <property type="molecule type" value="Genomic_DNA"/>
</dbReference>
<sequence>MRSVDEARGRLEFHLQQRNALISEAKAQVGIWSEYGVEEVRDRFWKAYQSGKDFAKRMTWWDLILGAGGRRDEEAWVTMFRYLAQIMMNFTIGLISALFSFCFSLVSMLWEYKTSYLSGLLFFLVAMSGASAMVATFIGGMYTVAIGGVYVVLKSNANNPRLQGRRQYQPQNLRARYEHYD</sequence>
<dbReference type="Proteomes" id="UP000037460">
    <property type="component" value="Unassembled WGS sequence"/>
</dbReference>
<dbReference type="AlphaFoldDB" id="A0A0M0K5B5"/>
<feature type="transmembrane region" description="Helical" evidence="1">
    <location>
        <begin position="122"/>
        <end position="153"/>
    </location>
</feature>
<evidence type="ECO:0000313" key="3">
    <source>
        <dbReference type="Proteomes" id="UP000037460"/>
    </source>
</evidence>
<keyword evidence="1" id="KW-0812">Transmembrane</keyword>
<evidence type="ECO:0000313" key="2">
    <source>
        <dbReference type="EMBL" id="KOO34005.1"/>
    </source>
</evidence>